<dbReference type="GO" id="GO:0008813">
    <property type="term" value="F:chorismate lyase activity"/>
    <property type="evidence" value="ECO:0007669"/>
    <property type="project" value="UniProtKB-UniRule"/>
</dbReference>
<comment type="pathway">
    <text evidence="4">Cofactor biosynthesis; ubiquinone biosynthesis.</text>
</comment>
<evidence type="ECO:0000256" key="1">
    <source>
        <dbReference type="ARBA" id="ARBA00022490"/>
    </source>
</evidence>
<dbReference type="HAMAP" id="MF_01632">
    <property type="entry name" value="UbiC"/>
    <property type="match status" value="1"/>
</dbReference>
<evidence type="ECO:0000256" key="2">
    <source>
        <dbReference type="ARBA" id="ARBA00022688"/>
    </source>
</evidence>
<accession>A0A433KNJ1</accession>
<sequence length="216" mass="24433">MPSPNCRFNKSLKDRHVTLAFPFFAQEYPVATSSFRQTLAFPVWRPIAAVRPAMSAPWWQWVASTDSLTARLVAAGGEQPFRVRLLRQGVGMPWKDEAQALNIGYRRYAWLREVALCVGESPWVVARSVAPLTQLQGQHLDRLGERSLGSWLFQQPDLARSPLEASVCAPRFVYPTCTNAQSLWGRRSVFQHGGLSLLVQEYFLTTMADDLRLPSR</sequence>
<dbReference type="Gene3D" id="3.40.1410.10">
    <property type="entry name" value="Chorismate lyase-like"/>
    <property type="match status" value="1"/>
</dbReference>
<comment type="similarity">
    <text evidence="4">Belongs to the UbiC family.</text>
</comment>
<feature type="binding site" evidence="4">
    <location>
        <position position="148"/>
    </location>
    <ligand>
        <name>substrate</name>
    </ligand>
</feature>
<dbReference type="GO" id="GO:0006744">
    <property type="term" value="P:ubiquinone biosynthetic process"/>
    <property type="evidence" value="ECO:0007669"/>
    <property type="project" value="UniProtKB-UniRule"/>
</dbReference>
<dbReference type="Proteomes" id="UP000287023">
    <property type="component" value="Unassembled WGS sequence"/>
</dbReference>
<evidence type="ECO:0000313" key="6">
    <source>
        <dbReference type="Proteomes" id="UP000287023"/>
    </source>
</evidence>
<comment type="caution">
    <text evidence="4">Lacks conserved residue(s) required for the propagation of feature annotation.</text>
</comment>
<dbReference type="EC" id="4.1.3.40" evidence="4"/>
<dbReference type="EMBL" id="RZHF01000015">
    <property type="protein sequence ID" value="RUR31188.1"/>
    <property type="molecule type" value="Genomic_DNA"/>
</dbReference>
<keyword evidence="3 4" id="KW-0456">Lyase</keyword>
<protein>
    <recommendedName>
        <fullName evidence="4">Probable chorismate pyruvate-lyase</fullName>
        <shortName evidence="4">CL</shortName>
        <shortName evidence="4">CPL</shortName>
        <ecNumber evidence="4">4.1.3.40</ecNumber>
    </recommendedName>
</protein>
<dbReference type="RefSeq" id="WP_127062214.1">
    <property type="nucleotide sequence ID" value="NZ_RZHF01000015.1"/>
</dbReference>
<keyword evidence="1 4" id="KW-0963">Cytoplasm</keyword>
<keyword evidence="4" id="KW-0670">Pyruvate</keyword>
<evidence type="ECO:0000313" key="5">
    <source>
        <dbReference type="EMBL" id="RUR31188.1"/>
    </source>
</evidence>
<feature type="binding site" evidence="4">
    <location>
        <position position="112"/>
    </location>
    <ligand>
        <name>substrate</name>
    </ligand>
</feature>
<comment type="caution">
    <text evidence="5">The sequence shown here is derived from an EMBL/GenBank/DDBJ whole genome shotgun (WGS) entry which is preliminary data.</text>
</comment>
<name>A0A433KNJ1_9GAMM</name>
<comment type="function">
    <text evidence="4">Removes the pyruvyl group from chorismate, with concomitant aromatization of the ring, to provide 4-hydroxybenzoate (4HB) for the ubiquinone pathway.</text>
</comment>
<dbReference type="PANTHER" id="PTHR38683">
    <property type="entry name" value="CHORISMATE PYRUVATE-LYASE"/>
    <property type="match status" value="1"/>
</dbReference>
<dbReference type="InterPro" id="IPR028978">
    <property type="entry name" value="Chorismate_lyase_/UTRA_dom_sf"/>
</dbReference>
<dbReference type="PANTHER" id="PTHR38683:SF1">
    <property type="entry name" value="CHORISMATE PYRUVATE-LYASE"/>
    <property type="match status" value="1"/>
</dbReference>
<dbReference type="Pfam" id="PF04345">
    <property type="entry name" value="Chor_lyase"/>
    <property type="match status" value="1"/>
</dbReference>
<keyword evidence="2 4" id="KW-0831">Ubiquinone biosynthesis</keyword>
<comment type="catalytic activity">
    <reaction evidence="4">
        <text>chorismate = 4-hydroxybenzoate + pyruvate</text>
        <dbReference type="Rhea" id="RHEA:16505"/>
        <dbReference type="ChEBI" id="CHEBI:15361"/>
        <dbReference type="ChEBI" id="CHEBI:17879"/>
        <dbReference type="ChEBI" id="CHEBI:29748"/>
        <dbReference type="EC" id="4.1.3.40"/>
    </reaction>
</comment>
<proteinExistence type="inferred from homology"/>
<dbReference type="InterPro" id="IPR007440">
    <property type="entry name" value="Chorismate--pyruvate_lyase"/>
</dbReference>
<dbReference type="UniPathway" id="UPA00232"/>
<dbReference type="GO" id="GO:0005829">
    <property type="term" value="C:cytosol"/>
    <property type="evidence" value="ECO:0007669"/>
    <property type="project" value="TreeGrafter"/>
</dbReference>
<comment type="subcellular location">
    <subcellularLocation>
        <location evidence="4">Cytoplasm</location>
    </subcellularLocation>
</comment>
<feature type="binding site" evidence="4">
    <location>
        <position position="201"/>
    </location>
    <ligand>
        <name>substrate</name>
    </ligand>
</feature>
<evidence type="ECO:0000256" key="4">
    <source>
        <dbReference type="HAMAP-Rule" id="MF_01632"/>
    </source>
</evidence>
<reference evidence="5 6" key="1">
    <citation type="submission" date="2018-12" db="EMBL/GenBank/DDBJ databases">
        <title>three novel Halomonas strain isolated from plants.</title>
        <authorList>
            <person name="Sun C."/>
        </authorList>
    </citation>
    <scope>NUCLEOTIDE SEQUENCE [LARGE SCALE GENOMIC DNA]</scope>
    <source>
        <strain evidence="5 6">JCM 18142</strain>
    </source>
</reference>
<evidence type="ECO:0000256" key="3">
    <source>
        <dbReference type="ARBA" id="ARBA00023239"/>
    </source>
</evidence>
<dbReference type="OrthoDB" id="9789493at2"/>
<dbReference type="SUPFAM" id="SSF64288">
    <property type="entry name" value="Chorismate lyase-like"/>
    <property type="match status" value="1"/>
</dbReference>
<keyword evidence="6" id="KW-1185">Reference proteome</keyword>
<organism evidence="5 6">
    <name type="scientific">Vreelandella nanhaiensis</name>
    <dbReference type="NCBI Taxonomy" id="1258546"/>
    <lineage>
        <taxon>Bacteria</taxon>
        <taxon>Pseudomonadati</taxon>
        <taxon>Pseudomonadota</taxon>
        <taxon>Gammaproteobacteria</taxon>
        <taxon>Oceanospirillales</taxon>
        <taxon>Halomonadaceae</taxon>
        <taxon>Vreelandella</taxon>
    </lineage>
</organism>
<dbReference type="AlphaFoldDB" id="A0A433KNJ1"/>
<dbReference type="GO" id="GO:0042866">
    <property type="term" value="P:pyruvate biosynthetic process"/>
    <property type="evidence" value="ECO:0007669"/>
    <property type="project" value="UniProtKB-UniRule"/>
</dbReference>
<gene>
    <name evidence="4" type="primary">ubiC</name>
    <name evidence="5" type="ORF">ELY38_11040</name>
</gene>